<feature type="transmembrane region" description="Helical" evidence="1">
    <location>
        <begin position="63"/>
        <end position="81"/>
    </location>
</feature>
<name>A0ABT4UGL4_9BACT</name>
<dbReference type="EMBL" id="JAQGEF010000003">
    <property type="protein sequence ID" value="MDA3613990.1"/>
    <property type="molecule type" value="Genomic_DNA"/>
</dbReference>
<keyword evidence="1" id="KW-0812">Transmembrane</keyword>
<dbReference type="RefSeq" id="WP_407030319.1">
    <property type="nucleotide sequence ID" value="NZ_JAQGEF010000003.1"/>
</dbReference>
<keyword evidence="1" id="KW-0472">Membrane</keyword>
<keyword evidence="3" id="KW-1185">Reference proteome</keyword>
<protein>
    <recommendedName>
        <fullName evidence="4">DUF1648 domain-containing protein</fullName>
    </recommendedName>
</protein>
<keyword evidence="1" id="KW-1133">Transmembrane helix</keyword>
<sequence>MALSNNPKVAIVKTSFDKVLEGLVVVSYIFLWGILFRYYGELPKHIPTPINVFNTDSYNHKNILVLITVISTLLAAGIFYLNSKPYLYSYPVTVTHKNAPKVYGGFTKFTRFLTLGLSLVSSAMIIRVVNSLNYKNSSLNNWMIVVFILVIMIPVIFLSIKSYLKTKKTM</sequence>
<evidence type="ECO:0000313" key="3">
    <source>
        <dbReference type="Proteomes" id="UP001210231"/>
    </source>
</evidence>
<feature type="transmembrane region" description="Helical" evidence="1">
    <location>
        <begin position="20"/>
        <end position="39"/>
    </location>
</feature>
<evidence type="ECO:0000256" key="1">
    <source>
        <dbReference type="SAM" id="Phobius"/>
    </source>
</evidence>
<feature type="transmembrane region" description="Helical" evidence="1">
    <location>
        <begin position="141"/>
        <end position="160"/>
    </location>
</feature>
<proteinExistence type="predicted"/>
<dbReference type="Proteomes" id="UP001210231">
    <property type="component" value="Unassembled WGS sequence"/>
</dbReference>
<accession>A0ABT4UGL4</accession>
<evidence type="ECO:0000313" key="2">
    <source>
        <dbReference type="EMBL" id="MDA3613990.1"/>
    </source>
</evidence>
<reference evidence="2 3" key="1">
    <citation type="submission" date="2022-12" db="EMBL/GenBank/DDBJ databases">
        <title>Chitinophagaceae gen. sp. nov., a new member of the family Chitinophagaceae, isolated from soil in a chemical factory.</title>
        <authorList>
            <person name="Ke Z."/>
        </authorList>
    </citation>
    <scope>NUCLEOTIDE SEQUENCE [LARGE SCALE GENOMIC DNA]</scope>
    <source>
        <strain evidence="2 3">LY-5</strain>
    </source>
</reference>
<evidence type="ECO:0008006" key="4">
    <source>
        <dbReference type="Google" id="ProtNLM"/>
    </source>
</evidence>
<gene>
    <name evidence="2" type="ORF">O3P16_04180</name>
</gene>
<comment type="caution">
    <text evidence="2">The sequence shown here is derived from an EMBL/GenBank/DDBJ whole genome shotgun (WGS) entry which is preliminary data.</text>
</comment>
<feature type="transmembrane region" description="Helical" evidence="1">
    <location>
        <begin position="109"/>
        <end position="129"/>
    </location>
</feature>
<organism evidence="2 3">
    <name type="scientific">Polluticaenibacter yanchengensis</name>
    <dbReference type="NCBI Taxonomy" id="3014562"/>
    <lineage>
        <taxon>Bacteria</taxon>
        <taxon>Pseudomonadati</taxon>
        <taxon>Bacteroidota</taxon>
        <taxon>Chitinophagia</taxon>
        <taxon>Chitinophagales</taxon>
        <taxon>Chitinophagaceae</taxon>
        <taxon>Polluticaenibacter</taxon>
    </lineage>
</organism>